<dbReference type="GO" id="GO:0005524">
    <property type="term" value="F:ATP binding"/>
    <property type="evidence" value="ECO:0007669"/>
    <property type="project" value="UniProtKB-KW"/>
</dbReference>
<proteinExistence type="predicted"/>
<dbReference type="UniPathway" id="UPA00031">
    <property type="reaction ID" value="UER00007"/>
</dbReference>
<dbReference type="STRING" id="1202772.A0A1V9YDV7"/>
<evidence type="ECO:0000256" key="3">
    <source>
        <dbReference type="ARBA" id="ARBA00005169"/>
    </source>
</evidence>
<dbReference type="SUPFAM" id="SSF101386">
    <property type="entry name" value="all-alpha NTP pyrophosphatases"/>
    <property type="match status" value="1"/>
</dbReference>
<evidence type="ECO:0000313" key="12">
    <source>
        <dbReference type="EMBL" id="OQR83933.1"/>
    </source>
</evidence>
<evidence type="ECO:0000256" key="1">
    <source>
        <dbReference type="ARBA" id="ARBA00000024"/>
    </source>
</evidence>
<accession>A0A1V9YDV7</accession>
<comment type="catalytic activity">
    <reaction evidence="1">
        <text>1-(5-phospho-beta-D-ribosyl)-5'-AMP + H2O = 1-(5-phospho-beta-D-ribosyl)-5-[(5-phospho-beta-D-ribosylamino)methylideneamino]imidazole-4-carboxamide</text>
        <dbReference type="Rhea" id="RHEA:20049"/>
        <dbReference type="ChEBI" id="CHEBI:15377"/>
        <dbReference type="ChEBI" id="CHEBI:58435"/>
        <dbReference type="ChEBI" id="CHEBI:59457"/>
        <dbReference type="EC" id="3.5.4.19"/>
    </reaction>
</comment>
<keyword evidence="9" id="KW-0368">Histidine biosynthesis</keyword>
<evidence type="ECO:0000256" key="6">
    <source>
        <dbReference type="ARBA" id="ARBA00022741"/>
    </source>
</evidence>
<dbReference type="PANTHER" id="PTHR42945">
    <property type="entry name" value="HISTIDINE BIOSYNTHESIS BIFUNCTIONAL PROTEIN"/>
    <property type="match status" value="1"/>
</dbReference>
<dbReference type="InterPro" id="IPR002496">
    <property type="entry name" value="PRib_AMP_CycHydrolase_dom"/>
</dbReference>
<sequence>MLLPVATTLTESPLRAWSVLGPVYLRLVDLSSTSFTPVQLSLLATTRLFVGPFEPAAIDTAVTWLDQGAHKAVFHTTYAALLDGGIALDLPKDRVLLSIALTDAEARDVASLAMTLPALASVTTGILLQPASRMPFDALLTLRKALPEAFYFAVDGTASDVAPWHAQHINLLATPASEDDVTAAFIACLRSDRSDGLYTTVVTDTSGVALGLVYSSADSIAASVCQRRGIYYSRSRRGLWPKGDSSGHVQELVQLDMDCDSDALRFTVLQHGPEKATTPDNGAFCHLETRTCWGAAGGVRHLQATLQDRKQSAPPGSYTKRLFDDMELLRNKLVEEAQELAEATDPVHVAEEGADVLYFAMARCVAAGVSFQDVEHQLNLRARKLRRRPGNAKAYRIDAANAILAKEPGAQ</sequence>
<evidence type="ECO:0000256" key="8">
    <source>
        <dbReference type="ARBA" id="ARBA00022840"/>
    </source>
</evidence>
<protein>
    <submittedName>
        <fullName evidence="12">Histidine biosynthesis trifunctional protein</fullName>
    </submittedName>
</protein>
<dbReference type="GO" id="GO:0004635">
    <property type="term" value="F:phosphoribosyl-AMP cyclohydrolase activity"/>
    <property type="evidence" value="ECO:0007669"/>
    <property type="project" value="UniProtKB-EC"/>
</dbReference>
<evidence type="ECO:0000313" key="13">
    <source>
        <dbReference type="Proteomes" id="UP000243579"/>
    </source>
</evidence>
<evidence type="ECO:0000259" key="11">
    <source>
        <dbReference type="Pfam" id="PF01502"/>
    </source>
</evidence>
<dbReference type="NCBIfam" id="TIGR03188">
    <property type="entry name" value="histidine_hisI"/>
    <property type="match status" value="1"/>
</dbReference>
<evidence type="ECO:0000256" key="4">
    <source>
        <dbReference type="ARBA" id="ARBA00005204"/>
    </source>
</evidence>
<comment type="caution">
    <text evidence="12">The sequence shown here is derived from an EMBL/GenBank/DDBJ whole genome shotgun (WGS) entry which is preliminary data.</text>
</comment>
<dbReference type="InterPro" id="IPR008179">
    <property type="entry name" value="HisE"/>
</dbReference>
<dbReference type="OrthoDB" id="1703565at2759"/>
<evidence type="ECO:0000256" key="10">
    <source>
        <dbReference type="ARBA" id="ARBA00023268"/>
    </source>
</evidence>
<comment type="pathway">
    <text evidence="4">Amino-acid biosynthesis; L-histidine biosynthesis; L-histidine from 5-phospho-alpha-D-ribose 1-diphosphate: step 2/9.</text>
</comment>
<dbReference type="GO" id="GO:0004636">
    <property type="term" value="F:phosphoribosyl-ATP diphosphatase activity"/>
    <property type="evidence" value="ECO:0007669"/>
    <property type="project" value="UniProtKB-EC"/>
</dbReference>
<dbReference type="Proteomes" id="UP000243579">
    <property type="component" value="Unassembled WGS sequence"/>
</dbReference>
<evidence type="ECO:0000256" key="7">
    <source>
        <dbReference type="ARBA" id="ARBA00022801"/>
    </source>
</evidence>
<dbReference type="Pfam" id="PF01502">
    <property type="entry name" value="PRA-CH"/>
    <property type="match status" value="1"/>
</dbReference>
<reference evidence="12 13" key="1">
    <citation type="journal article" date="2014" name="Genome Biol. Evol.">
        <title>The secreted proteins of Achlya hypogyna and Thraustotheca clavata identify the ancestral oomycete secretome and reveal gene acquisitions by horizontal gene transfer.</title>
        <authorList>
            <person name="Misner I."/>
            <person name="Blouin N."/>
            <person name="Leonard G."/>
            <person name="Richards T.A."/>
            <person name="Lane C.E."/>
        </authorList>
    </citation>
    <scope>NUCLEOTIDE SEQUENCE [LARGE SCALE GENOMIC DNA]</scope>
    <source>
        <strain evidence="12 13">ATCC 48635</strain>
    </source>
</reference>
<keyword evidence="5" id="KW-0028">Amino-acid biosynthesis</keyword>
<dbReference type="Gene3D" id="3.10.20.810">
    <property type="entry name" value="Phosphoribosyl-AMP cyclohydrolase"/>
    <property type="match status" value="1"/>
</dbReference>
<dbReference type="Pfam" id="PF01503">
    <property type="entry name" value="PRA-PH"/>
    <property type="match status" value="1"/>
</dbReference>
<evidence type="ECO:0000256" key="2">
    <source>
        <dbReference type="ARBA" id="ARBA00001460"/>
    </source>
</evidence>
<dbReference type="InterPro" id="IPR038019">
    <property type="entry name" value="PRib_AMP_CycHydrolase_sf"/>
</dbReference>
<keyword evidence="7" id="KW-0378">Hydrolase</keyword>
<keyword evidence="8" id="KW-0067">ATP-binding</keyword>
<feature type="domain" description="Phosphoribosyl-AMP cyclohydrolase" evidence="11">
    <location>
        <begin position="212"/>
        <end position="293"/>
    </location>
</feature>
<dbReference type="InterPro" id="IPR021130">
    <property type="entry name" value="PRib-ATP_PPHydrolase-like"/>
</dbReference>
<evidence type="ECO:0000256" key="9">
    <source>
        <dbReference type="ARBA" id="ARBA00023102"/>
    </source>
</evidence>
<dbReference type="PANTHER" id="PTHR42945:SF1">
    <property type="entry name" value="HISTIDINE BIOSYNTHESIS BIFUNCTIONAL PROTEIN HIS7"/>
    <property type="match status" value="1"/>
</dbReference>
<dbReference type="GO" id="GO:0000105">
    <property type="term" value="P:L-histidine biosynthetic process"/>
    <property type="evidence" value="ECO:0007669"/>
    <property type="project" value="UniProtKB-UniPathway"/>
</dbReference>
<organism evidence="12 13">
    <name type="scientific">Achlya hypogyna</name>
    <name type="common">Oomycete</name>
    <name type="synonym">Protoachlya hypogyna</name>
    <dbReference type="NCBI Taxonomy" id="1202772"/>
    <lineage>
        <taxon>Eukaryota</taxon>
        <taxon>Sar</taxon>
        <taxon>Stramenopiles</taxon>
        <taxon>Oomycota</taxon>
        <taxon>Saprolegniomycetes</taxon>
        <taxon>Saprolegniales</taxon>
        <taxon>Achlyaceae</taxon>
        <taxon>Achlya</taxon>
    </lineage>
</organism>
<keyword evidence="13" id="KW-1185">Reference proteome</keyword>
<evidence type="ECO:0000256" key="5">
    <source>
        <dbReference type="ARBA" id="ARBA00022605"/>
    </source>
</evidence>
<dbReference type="CDD" id="cd11546">
    <property type="entry name" value="NTP-PPase_His4"/>
    <property type="match status" value="1"/>
</dbReference>
<dbReference type="AlphaFoldDB" id="A0A1V9YDV7"/>
<keyword evidence="10" id="KW-0511">Multifunctional enzyme</keyword>
<dbReference type="EMBL" id="JNBR01002035">
    <property type="protein sequence ID" value="OQR83933.1"/>
    <property type="molecule type" value="Genomic_DNA"/>
</dbReference>
<keyword evidence="6" id="KW-0547">Nucleotide-binding</keyword>
<comment type="pathway">
    <text evidence="3">Amino-acid biosynthesis; L-histidine biosynthesis; L-histidine from 5-phospho-alpha-D-ribose 1-diphosphate: step 3/9.</text>
</comment>
<dbReference type="SUPFAM" id="SSF141734">
    <property type="entry name" value="HisI-like"/>
    <property type="match status" value="1"/>
</dbReference>
<gene>
    <name evidence="12" type="ORF">ACHHYP_14100</name>
</gene>
<name>A0A1V9YDV7_ACHHY</name>
<comment type="catalytic activity">
    <reaction evidence="2">
        <text>1-(5-phospho-beta-D-ribosyl)-ATP + H2O = 1-(5-phospho-beta-D-ribosyl)-5'-AMP + diphosphate + H(+)</text>
        <dbReference type="Rhea" id="RHEA:22828"/>
        <dbReference type="ChEBI" id="CHEBI:15377"/>
        <dbReference type="ChEBI" id="CHEBI:15378"/>
        <dbReference type="ChEBI" id="CHEBI:33019"/>
        <dbReference type="ChEBI" id="CHEBI:59457"/>
        <dbReference type="ChEBI" id="CHEBI:73183"/>
        <dbReference type="EC" id="3.6.1.31"/>
    </reaction>
</comment>
<dbReference type="Gene3D" id="1.10.287.1080">
    <property type="entry name" value="MazG-like"/>
    <property type="match status" value="1"/>
</dbReference>